<evidence type="ECO:0000313" key="3">
    <source>
        <dbReference type="Proteomes" id="UP000000637"/>
    </source>
</evidence>
<dbReference type="eggNOG" id="COG1404">
    <property type="taxonomic scope" value="Bacteria"/>
</dbReference>
<dbReference type="KEGG" id="aau:AAur_3214"/>
<evidence type="ECO:0000313" key="2">
    <source>
        <dbReference type="EMBL" id="ABM09540.1"/>
    </source>
</evidence>
<name>A1R9J9_PAEAT</name>
<dbReference type="EMBL" id="CP000474">
    <property type="protein sequence ID" value="ABM09540.1"/>
    <property type="molecule type" value="Genomic_DNA"/>
</dbReference>
<dbReference type="Pfam" id="PF00395">
    <property type="entry name" value="SLH"/>
    <property type="match status" value="2"/>
</dbReference>
<sequence length="396" mass="43260">MKTVFRHSRGVTRRALAAVVVLSFGLLLGVLHAPTQASASSTANAVTDLNLLYSNRPSVRAMFDGINKYRKANGLSPAVLTLAGTDQSQGWTNDWQRLGIRPADTTDDLPGLRWAGYLSYACMSGQEFEAVKAWIEYNGDSMKGASPESAYALGVGVAPGLHGSLRMQVVGYEFTGSAPSTVFTTVDEYFAYVDAANAFTAPAASLFQDIKTDQQFYKEMTWLSAKSISAGWKENDGSSTYRPLTSVSREAMAAFIYRMAGSPPWTPPQTSAYVDVPTSHPFYKEIAWLAMSGISTGWENQDGSSSFRPGLPISRDAMAAFLYRASGYPAYTPPAVSPFQDVAPQQQFYKEMAWLSARGISTGWTENTGQRTYRPLTLITRDAMAAFLYRIADKAR</sequence>
<dbReference type="AlphaFoldDB" id="A1R9J9"/>
<feature type="domain" description="SLH" evidence="1">
    <location>
        <begin position="269"/>
        <end position="336"/>
    </location>
</feature>
<accession>A1R9J9</accession>
<protein>
    <submittedName>
        <fullName evidence="2">S-layer domain protein</fullName>
    </submittedName>
</protein>
<reference evidence="2 3" key="1">
    <citation type="journal article" date="2006" name="PLoS Genet.">
        <title>Secrets of soil survival revealed by the genome sequence of Arthrobacter aurescens TC1.</title>
        <authorList>
            <person name="Mongodin E.F."/>
            <person name="Shapir N."/>
            <person name="Daugherty S.C."/>
            <person name="DeBoy R.T."/>
            <person name="Emerson J.B."/>
            <person name="Shvartzbeyn A."/>
            <person name="Radune D."/>
            <person name="Vamathevan J."/>
            <person name="Riggs F."/>
            <person name="Grinberg V."/>
            <person name="Khouri H."/>
            <person name="Wackett L.P."/>
            <person name="Nelson K.E."/>
            <person name="Sadowsky M.J."/>
        </authorList>
    </citation>
    <scope>NUCLEOTIDE SEQUENCE [LARGE SCALE GENOMIC DNA]</scope>
    <source>
        <strain evidence="2 3">TC1</strain>
    </source>
</reference>
<dbReference type="RefSeq" id="WP_011775839.1">
    <property type="nucleotide sequence ID" value="NC_008711.1"/>
</dbReference>
<evidence type="ECO:0000259" key="1">
    <source>
        <dbReference type="PROSITE" id="PS51272"/>
    </source>
</evidence>
<dbReference type="Proteomes" id="UP000000637">
    <property type="component" value="Chromosome"/>
</dbReference>
<organism evidence="2 3">
    <name type="scientific">Paenarthrobacter aurescens (strain TC1)</name>
    <dbReference type="NCBI Taxonomy" id="290340"/>
    <lineage>
        <taxon>Bacteria</taxon>
        <taxon>Bacillati</taxon>
        <taxon>Actinomycetota</taxon>
        <taxon>Actinomycetes</taxon>
        <taxon>Micrococcales</taxon>
        <taxon>Micrococcaceae</taxon>
        <taxon>Paenarthrobacter</taxon>
    </lineage>
</organism>
<feature type="domain" description="SLH" evidence="1">
    <location>
        <begin position="338"/>
        <end position="396"/>
    </location>
</feature>
<dbReference type="InterPro" id="IPR001119">
    <property type="entry name" value="SLH_dom"/>
</dbReference>
<gene>
    <name evidence="2" type="ordered locus">AAur_3214</name>
</gene>
<dbReference type="HOGENOM" id="CLU_680862_0_0_11"/>
<proteinExistence type="predicted"/>
<dbReference type="STRING" id="290340.AAur_3214"/>
<keyword evidence="3" id="KW-1185">Reference proteome</keyword>
<feature type="domain" description="SLH" evidence="1">
    <location>
        <begin position="203"/>
        <end position="268"/>
    </location>
</feature>
<dbReference type="PROSITE" id="PS51272">
    <property type="entry name" value="SLH"/>
    <property type="match status" value="3"/>
</dbReference>